<dbReference type="Gene3D" id="6.10.340.10">
    <property type="match status" value="1"/>
</dbReference>
<dbReference type="Gene3D" id="1.10.287.130">
    <property type="match status" value="1"/>
</dbReference>
<comment type="catalytic activity">
    <reaction evidence="1">
        <text>ATP + protein L-histidine = ADP + protein N-phospho-L-histidine.</text>
        <dbReference type="EC" id="2.7.13.3"/>
    </reaction>
</comment>
<name>A0ABU5ZEX3_9BACL</name>
<evidence type="ECO:0000256" key="3">
    <source>
        <dbReference type="ARBA" id="ARBA00012438"/>
    </source>
</evidence>
<feature type="domain" description="Histidine kinase" evidence="14">
    <location>
        <begin position="144"/>
        <end position="358"/>
    </location>
</feature>
<keyword evidence="11 13" id="KW-0472">Membrane</keyword>
<keyword evidence="17" id="KW-1185">Reference proteome</keyword>
<feature type="domain" description="HAMP" evidence="15">
    <location>
        <begin position="84"/>
        <end position="136"/>
    </location>
</feature>
<dbReference type="InterPro" id="IPR005467">
    <property type="entry name" value="His_kinase_dom"/>
</dbReference>
<keyword evidence="13" id="KW-0812">Transmembrane</keyword>
<dbReference type="InterPro" id="IPR003660">
    <property type="entry name" value="HAMP_dom"/>
</dbReference>
<dbReference type="PRINTS" id="PR00344">
    <property type="entry name" value="BCTRLSENSOR"/>
</dbReference>
<keyword evidence="4" id="KW-1003">Cell membrane</keyword>
<keyword evidence="7" id="KW-0547">Nucleotide-binding</keyword>
<evidence type="ECO:0000256" key="12">
    <source>
        <dbReference type="SAM" id="Coils"/>
    </source>
</evidence>
<dbReference type="CDD" id="cd16922">
    <property type="entry name" value="HATPase_EvgS-ArcB-TorS-like"/>
    <property type="match status" value="1"/>
</dbReference>
<dbReference type="Proteomes" id="UP001310386">
    <property type="component" value="Unassembled WGS sequence"/>
</dbReference>
<feature type="transmembrane region" description="Helical" evidence="13">
    <location>
        <begin position="9"/>
        <end position="30"/>
    </location>
</feature>
<dbReference type="GO" id="GO:0016301">
    <property type="term" value="F:kinase activity"/>
    <property type="evidence" value="ECO:0007669"/>
    <property type="project" value="UniProtKB-KW"/>
</dbReference>
<comment type="caution">
    <text evidence="16">The sequence shown here is derived from an EMBL/GenBank/DDBJ whole genome shotgun (WGS) entry which is preliminary data.</text>
</comment>
<dbReference type="InterPro" id="IPR004358">
    <property type="entry name" value="Sig_transdc_His_kin-like_C"/>
</dbReference>
<dbReference type="SUPFAM" id="SSF158472">
    <property type="entry name" value="HAMP domain-like"/>
    <property type="match status" value="1"/>
</dbReference>
<dbReference type="SMART" id="SM00304">
    <property type="entry name" value="HAMP"/>
    <property type="match status" value="1"/>
</dbReference>
<evidence type="ECO:0000256" key="13">
    <source>
        <dbReference type="SAM" id="Phobius"/>
    </source>
</evidence>
<evidence type="ECO:0000313" key="17">
    <source>
        <dbReference type="Proteomes" id="UP001310386"/>
    </source>
</evidence>
<evidence type="ECO:0000256" key="8">
    <source>
        <dbReference type="ARBA" id="ARBA00022777"/>
    </source>
</evidence>
<dbReference type="SMART" id="SM00388">
    <property type="entry name" value="HisKA"/>
    <property type="match status" value="1"/>
</dbReference>
<reference evidence="16" key="1">
    <citation type="submission" date="2023-12" db="EMBL/GenBank/DDBJ databases">
        <title>Fervidustalea candida gen. nov., sp. nov., a novel member of the family Paenibacillaceae isolated from a geothermal area.</title>
        <authorList>
            <person name="Li W.-J."/>
            <person name="Jiao J.-Y."/>
            <person name="Chen Y."/>
        </authorList>
    </citation>
    <scope>NUCLEOTIDE SEQUENCE</scope>
    <source>
        <strain evidence="16">SYSU GA230002</strain>
    </source>
</reference>
<evidence type="ECO:0000256" key="1">
    <source>
        <dbReference type="ARBA" id="ARBA00000085"/>
    </source>
</evidence>
<dbReference type="EC" id="2.7.13.3" evidence="3"/>
<dbReference type="Pfam" id="PF00512">
    <property type="entry name" value="HisKA"/>
    <property type="match status" value="1"/>
</dbReference>
<evidence type="ECO:0000256" key="7">
    <source>
        <dbReference type="ARBA" id="ARBA00022741"/>
    </source>
</evidence>
<feature type="coiled-coil region" evidence="12">
    <location>
        <begin position="117"/>
        <end position="144"/>
    </location>
</feature>
<keyword evidence="6" id="KW-0808">Transferase</keyword>
<dbReference type="RefSeq" id="WP_371753166.1">
    <property type="nucleotide sequence ID" value="NZ_JAYJLD010000005.1"/>
</dbReference>
<dbReference type="PROSITE" id="PS50885">
    <property type="entry name" value="HAMP"/>
    <property type="match status" value="1"/>
</dbReference>
<evidence type="ECO:0000256" key="2">
    <source>
        <dbReference type="ARBA" id="ARBA00004651"/>
    </source>
</evidence>
<dbReference type="InterPro" id="IPR003594">
    <property type="entry name" value="HATPase_dom"/>
</dbReference>
<dbReference type="PANTHER" id="PTHR45453:SF1">
    <property type="entry name" value="PHOSPHATE REGULON SENSOR PROTEIN PHOR"/>
    <property type="match status" value="1"/>
</dbReference>
<gene>
    <name evidence="16" type="ORF">VF724_05185</name>
</gene>
<protein>
    <recommendedName>
        <fullName evidence="3">histidine kinase</fullName>
        <ecNumber evidence="3">2.7.13.3</ecNumber>
    </recommendedName>
</protein>
<dbReference type="Gene3D" id="3.30.565.10">
    <property type="entry name" value="Histidine kinase-like ATPase, C-terminal domain"/>
    <property type="match status" value="1"/>
</dbReference>
<dbReference type="Pfam" id="PF00672">
    <property type="entry name" value="HAMP"/>
    <property type="match status" value="1"/>
</dbReference>
<organism evidence="16 17">
    <name type="scientific">Ferviditalea candida</name>
    <dbReference type="NCBI Taxonomy" id="3108399"/>
    <lineage>
        <taxon>Bacteria</taxon>
        <taxon>Bacillati</taxon>
        <taxon>Bacillota</taxon>
        <taxon>Bacilli</taxon>
        <taxon>Bacillales</taxon>
        <taxon>Paenibacillaceae</taxon>
        <taxon>Ferviditalea</taxon>
    </lineage>
</organism>
<evidence type="ECO:0000259" key="14">
    <source>
        <dbReference type="PROSITE" id="PS50109"/>
    </source>
</evidence>
<sequence>MKRDLRFRLSLWLIGVASGILLIAGGVLMAETHYHFNMFQVQYGADLSLPGLFEHLEQALLQSMLWTLFGSVILTIMISLYIAKLLSAPLVEMKLTAEQMAKGNLAVRTRIKGNDELAELGKALNELAVQLNRQEQLREAMTQDIAHELRTPLATLKSHIQALLDRIWEPTPSRLQACYDETQRLIALVSDLEQLTALESPYFQLECKPEPLALLIRQSSDIATASFMKKNVRLTVQCPPSIVLSTDRDRFIQILVNLLSNSLKFTPEGGVVEIRAKEDDQAIVIAVHDTGAGIASEDLPYIFERLYRGDKSRNRKSGGSGIGLAIVKKLVEAHGGTVRVESVQGQGTTFYLQFLKQGRSNSMP</sequence>
<dbReference type="CDD" id="cd06225">
    <property type="entry name" value="HAMP"/>
    <property type="match status" value="1"/>
</dbReference>
<keyword evidence="13" id="KW-1133">Transmembrane helix</keyword>
<dbReference type="Pfam" id="PF02518">
    <property type="entry name" value="HATPase_c"/>
    <property type="match status" value="1"/>
</dbReference>
<dbReference type="InterPro" id="IPR050351">
    <property type="entry name" value="BphY/WalK/GraS-like"/>
</dbReference>
<evidence type="ECO:0000313" key="16">
    <source>
        <dbReference type="EMBL" id="MEB3101052.1"/>
    </source>
</evidence>
<evidence type="ECO:0000256" key="5">
    <source>
        <dbReference type="ARBA" id="ARBA00022553"/>
    </source>
</evidence>
<dbReference type="PROSITE" id="PS50109">
    <property type="entry name" value="HIS_KIN"/>
    <property type="match status" value="1"/>
</dbReference>
<evidence type="ECO:0000256" key="6">
    <source>
        <dbReference type="ARBA" id="ARBA00022679"/>
    </source>
</evidence>
<dbReference type="SMART" id="SM00387">
    <property type="entry name" value="HATPase_c"/>
    <property type="match status" value="1"/>
</dbReference>
<dbReference type="SUPFAM" id="SSF55874">
    <property type="entry name" value="ATPase domain of HSP90 chaperone/DNA topoisomerase II/histidine kinase"/>
    <property type="match status" value="1"/>
</dbReference>
<comment type="subcellular location">
    <subcellularLocation>
        <location evidence="2">Cell membrane</location>
        <topology evidence="2">Multi-pass membrane protein</topology>
    </subcellularLocation>
</comment>
<dbReference type="InterPro" id="IPR003661">
    <property type="entry name" value="HisK_dim/P_dom"/>
</dbReference>
<dbReference type="PANTHER" id="PTHR45453">
    <property type="entry name" value="PHOSPHATE REGULON SENSOR PROTEIN PHOR"/>
    <property type="match status" value="1"/>
</dbReference>
<evidence type="ECO:0000256" key="10">
    <source>
        <dbReference type="ARBA" id="ARBA00023012"/>
    </source>
</evidence>
<dbReference type="EMBL" id="JAYJLD010000005">
    <property type="protein sequence ID" value="MEB3101052.1"/>
    <property type="molecule type" value="Genomic_DNA"/>
</dbReference>
<evidence type="ECO:0000256" key="9">
    <source>
        <dbReference type="ARBA" id="ARBA00022840"/>
    </source>
</evidence>
<dbReference type="CDD" id="cd00082">
    <property type="entry name" value="HisKA"/>
    <property type="match status" value="1"/>
</dbReference>
<keyword evidence="12" id="KW-0175">Coiled coil</keyword>
<feature type="transmembrane region" description="Helical" evidence="13">
    <location>
        <begin position="64"/>
        <end position="83"/>
    </location>
</feature>
<keyword evidence="10" id="KW-0902">Two-component regulatory system</keyword>
<dbReference type="InterPro" id="IPR036097">
    <property type="entry name" value="HisK_dim/P_sf"/>
</dbReference>
<dbReference type="SUPFAM" id="SSF47384">
    <property type="entry name" value="Homodimeric domain of signal transducing histidine kinase"/>
    <property type="match status" value="1"/>
</dbReference>
<accession>A0ABU5ZEX3</accession>
<evidence type="ECO:0000256" key="11">
    <source>
        <dbReference type="ARBA" id="ARBA00023136"/>
    </source>
</evidence>
<dbReference type="InterPro" id="IPR036890">
    <property type="entry name" value="HATPase_C_sf"/>
</dbReference>
<keyword evidence="5" id="KW-0597">Phosphoprotein</keyword>
<keyword evidence="8 16" id="KW-0418">Kinase</keyword>
<evidence type="ECO:0000256" key="4">
    <source>
        <dbReference type="ARBA" id="ARBA00022475"/>
    </source>
</evidence>
<proteinExistence type="predicted"/>
<keyword evidence="9" id="KW-0067">ATP-binding</keyword>
<evidence type="ECO:0000259" key="15">
    <source>
        <dbReference type="PROSITE" id="PS50885"/>
    </source>
</evidence>